<evidence type="ECO:0000313" key="3">
    <source>
        <dbReference type="EMBL" id="SHO43401.1"/>
    </source>
</evidence>
<organism evidence="3 4">
    <name type="scientific">Anaerocolumna xylanovorans DSM 12503</name>
    <dbReference type="NCBI Taxonomy" id="1121345"/>
    <lineage>
        <taxon>Bacteria</taxon>
        <taxon>Bacillati</taxon>
        <taxon>Bacillota</taxon>
        <taxon>Clostridia</taxon>
        <taxon>Lachnospirales</taxon>
        <taxon>Lachnospiraceae</taxon>
        <taxon>Anaerocolumna</taxon>
    </lineage>
</organism>
<accession>A0A1M7XX13</accession>
<dbReference type="InterPro" id="IPR050985">
    <property type="entry name" value="Alpha-glycosidase_related"/>
</dbReference>
<keyword evidence="1" id="KW-0378">Hydrolase</keyword>
<evidence type="ECO:0000256" key="1">
    <source>
        <dbReference type="ARBA" id="ARBA00022801"/>
    </source>
</evidence>
<dbReference type="GO" id="GO:0016052">
    <property type="term" value="P:carbohydrate catabolic process"/>
    <property type="evidence" value="ECO:0007669"/>
    <property type="project" value="InterPro"/>
</dbReference>
<proteinExistence type="predicted"/>
<dbReference type="Gene3D" id="3.20.20.70">
    <property type="entry name" value="Aldolase class I"/>
    <property type="match status" value="1"/>
</dbReference>
<dbReference type="PANTHER" id="PTHR43053">
    <property type="entry name" value="GLYCOSIDASE FAMILY 31"/>
    <property type="match status" value="1"/>
</dbReference>
<name>A0A1M7XX13_9FIRM</name>
<reference evidence="3 4" key="1">
    <citation type="submission" date="2016-12" db="EMBL/GenBank/DDBJ databases">
        <authorList>
            <person name="Song W.-J."/>
            <person name="Kurnit D.M."/>
        </authorList>
    </citation>
    <scope>NUCLEOTIDE SEQUENCE [LARGE SCALE GENOMIC DNA]</scope>
    <source>
        <strain evidence="3 4">DSM 12503</strain>
    </source>
</reference>
<keyword evidence="4" id="KW-1185">Reference proteome</keyword>
<dbReference type="RefSeq" id="WP_073586974.1">
    <property type="nucleotide sequence ID" value="NZ_FRFD01000003.1"/>
</dbReference>
<gene>
    <name evidence="3" type="ORF">SAMN02745217_00225</name>
</gene>
<keyword evidence="2" id="KW-0326">Glycosidase</keyword>
<dbReference type="GO" id="GO:0004557">
    <property type="term" value="F:alpha-galactosidase activity"/>
    <property type="evidence" value="ECO:0007669"/>
    <property type="project" value="InterPro"/>
</dbReference>
<dbReference type="InterPro" id="IPR017853">
    <property type="entry name" value="GH"/>
</dbReference>
<dbReference type="CDD" id="cd14791">
    <property type="entry name" value="GH36"/>
    <property type="match status" value="1"/>
</dbReference>
<dbReference type="PANTHER" id="PTHR43053:SF3">
    <property type="entry name" value="ALPHA-GALACTOSIDASE C-RELATED"/>
    <property type="match status" value="1"/>
</dbReference>
<evidence type="ECO:0000313" key="4">
    <source>
        <dbReference type="Proteomes" id="UP000184612"/>
    </source>
</evidence>
<dbReference type="OrthoDB" id="9758822at2"/>
<dbReference type="InterPro" id="IPR038417">
    <property type="entry name" value="Alpga-gal_N_sf"/>
</dbReference>
<sequence>MKAYSQSIRKKLYEQYSVTEYCSCTLAGDIEEVTLCGYEMDIAAARYPVCITYYESGWGKEYRERKFDLGERQEFYIENTRGRSSHQYHPFCIIACEDNVVMLLALAWSGNWYLRITEDGRILSGQTKEMFTRVLKAGEEFYSPSVITAQTEDGDLDTLINRMHRFGRDIWLKYNAESRSLWTEWNHWWTFEDCGINEEVFLANARKAAELGIELCTLDAGWFGNSTDITWSKLQGDWSKCNKERFPHGIRYLSDNVHKERMKFGIWMEPEAMGTMSELRKEHPEWEALRDGKPCNSPYVCLGNKETEEWLFQTMTALVEDTGCDHIKLDFNLDPELGCNREDHGHQKNDGLQVHYEGYYRVLKRVGERFPHLVIENCSSGGLRTDYGIMKWAHTAFLSDVDISSHSLNCFWHLSMFLPVENILHWIWSETREYEDGTHVFESFPMDEDAEESRIKYTLRAAMLHQLGISRDLTKLSPKWSRLIKSELDFYKNCIRPLLGKGDFFHVLRTEDIYAFLIKDEEKGYLFLYNTGSTVHQPSLIIRGYDNSCKCKIENIDTGVGQYYRGKQLLEQGFPADAINGESAAIYKIIEMK</sequence>
<protein>
    <submittedName>
        <fullName evidence="3">Alpha-galactosidase</fullName>
    </submittedName>
</protein>
<dbReference type="PRINTS" id="PR00743">
    <property type="entry name" value="GLHYDRLASE36"/>
</dbReference>
<evidence type="ECO:0000256" key="2">
    <source>
        <dbReference type="ARBA" id="ARBA00023295"/>
    </source>
</evidence>
<dbReference type="Proteomes" id="UP000184612">
    <property type="component" value="Unassembled WGS sequence"/>
</dbReference>
<dbReference type="SUPFAM" id="SSF51445">
    <property type="entry name" value="(Trans)glycosidases"/>
    <property type="match status" value="1"/>
</dbReference>
<dbReference type="InterPro" id="IPR002252">
    <property type="entry name" value="Glyco_hydro_36"/>
</dbReference>
<dbReference type="STRING" id="1121345.SAMN02745217_00225"/>
<dbReference type="AlphaFoldDB" id="A0A1M7XX13"/>
<dbReference type="Gene3D" id="2.70.98.60">
    <property type="entry name" value="alpha-galactosidase from lactobacil brevis"/>
    <property type="match status" value="1"/>
</dbReference>
<dbReference type="EMBL" id="FRFD01000003">
    <property type="protein sequence ID" value="SHO43401.1"/>
    <property type="molecule type" value="Genomic_DNA"/>
</dbReference>
<dbReference type="Pfam" id="PF02065">
    <property type="entry name" value="Melibiase"/>
    <property type="match status" value="1"/>
</dbReference>
<dbReference type="InterPro" id="IPR013785">
    <property type="entry name" value="Aldolase_TIM"/>
</dbReference>